<organism evidence="8 9">
    <name type="scientific">Pseudoduganella lurida</name>
    <dbReference type="NCBI Taxonomy" id="1036180"/>
    <lineage>
        <taxon>Bacteria</taxon>
        <taxon>Pseudomonadati</taxon>
        <taxon>Pseudomonadota</taxon>
        <taxon>Betaproteobacteria</taxon>
        <taxon>Burkholderiales</taxon>
        <taxon>Oxalobacteraceae</taxon>
        <taxon>Telluria group</taxon>
        <taxon>Pseudoduganella</taxon>
    </lineage>
</organism>
<name>A0A562R9T0_9BURK</name>
<evidence type="ECO:0000256" key="2">
    <source>
        <dbReference type="ARBA" id="ARBA00009810"/>
    </source>
</evidence>
<dbReference type="Pfam" id="PF07715">
    <property type="entry name" value="Plug"/>
    <property type="match status" value="1"/>
</dbReference>
<keyword evidence="3 5" id="KW-0472">Membrane</keyword>
<dbReference type="NCBIfam" id="TIGR01782">
    <property type="entry name" value="TonB-Xanth-Caul"/>
    <property type="match status" value="1"/>
</dbReference>
<dbReference type="InterPro" id="IPR010104">
    <property type="entry name" value="TonB_rcpt_bac"/>
</dbReference>
<dbReference type="InterPro" id="IPR037066">
    <property type="entry name" value="Plug_dom_sf"/>
</dbReference>
<evidence type="ECO:0000259" key="6">
    <source>
        <dbReference type="Pfam" id="PF00593"/>
    </source>
</evidence>
<feature type="domain" description="TonB-dependent receptor plug" evidence="7">
    <location>
        <begin position="89"/>
        <end position="208"/>
    </location>
</feature>
<dbReference type="EMBL" id="VLLB01000004">
    <property type="protein sequence ID" value="TWI65324.1"/>
    <property type="molecule type" value="Genomic_DNA"/>
</dbReference>
<evidence type="ECO:0000313" key="9">
    <source>
        <dbReference type="Proteomes" id="UP000318431"/>
    </source>
</evidence>
<keyword evidence="8" id="KW-0675">Receptor</keyword>
<dbReference type="InterPro" id="IPR000531">
    <property type="entry name" value="Beta-barrel_TonB"/>
</dbReference>
<comment type="caution">
    <text evidence="8">The sequence shown here is derived from an EMBL/GenBank/DDBJ whole genome shotgun (WGS) entry which is preliminary data.</text>
</comment>
<dbReference type="AlphaFoldDB" id="A0A562R9T0"/>
<dbReference type="PANTHER" id="PTHR40980">
    <property type="entry name" value="PLUG DOMAIN-CONTAINING PROTEIN"/>
    <property type="match status" value="1"/>
</dbReference>
<dbReference type="Pfam" id="PF00593">
    <property type="entry name" value="TonB_dep_Rec_b-barrel"/>
    <property type="match status" value="1"/>
</dbReference>
<dbReference type="SUPFAM" id="SSF56935">
    <property type="entry name" value="Porins"/>
    <property type="match status" value="1"/>
</dbReference>
<gene>
    <name evidence="8" type="ORF">IP91_02732</name>
</gene>
<dbReference type="Gene3D" id="2.40.170.20">
    <property type="entry name" value="TonB-dependent receptor, beta-barrel domain"/>
    <property type="match status" value="1"/>
</dbReference>
<keyword evidence="9" id="KW-1185">Reference proteome</keyword>
<dbReference type="PANTHER" id="PTHR40980:SF3">
    <property type="entry name" value="TONB-DEPENDENT RECEPTOR-LIKE BETA-BARREL DOMAIN-CONTAINING PROTEIN"/>
    <property type="match status" value="1"/>
</dbReference>
<evidence type="ECO:0000313" key="8">
    <source>
        <dbReference type="EMBL" id="TWI65324.1"/>
    </source>
</evidence>
<accession>A0A562R9T0</accession>
<evidence type="ECO:0000256" key="3">
    <source>
        <dbReference type="ARBA" id="ARBA00023136"/>
    </source>
</evidence>
<dbReference type="GO" id="GO:0009279">
    <property type="term" value="C:cell outer membrane"/>
    <property type="evidence" value="ECO:0007669"/>
    <property type="project" value="UniProtKB-SubCell"/>
</dbReference>
<evidence type="ECO:0000256" key="5">
    <source>
        <dbReference type="RuleBase" id="RU003357"/>
    </source>
</evidence>
<dbReference type="InterPro" id="IPR036942">
    <property type="entry name" value="Beta-barrel_TonB_sf"/>
</dbReference>
<evidence type="ECO:0000256" key="1">
    <source>
        <dbReference type="ARBA" id="ARBA00004442"/>
    </source>
</evidence>
<comment type="similarity">
    <text evidence="2 5">Belongs to the TonB-dependent receptor family.</text>
</comment>
<reference evidence="8 9" key="1">
    <citation type="journal article" date="2015" name="Stand. Genomic Sci.">
        <title>Genomic Encyclopedia of Bacterial and Archaeal Type Strains, Phase III: the genomes of soil and plant-associated and newly described type strains.</title>
        <authorList>
            <person name="Whitman W.B."/>
            <person name="Woyke T."/>
            <person name="Klenk H.P."/>
            <person name="Zhou Y."/>
            <person name="Lilburn T.G."/>
            <person name="Beck B.J."/>
            <person name="De Vos P."/>
            <person name="Vandamme P."/>
            <person name="Eisen J.A."/>
            <person name="Garrity G."/>
            <person name="Hugenholtz P."/>
            <person name="Kyrpides N.C."/>
        </authorList>
    </citation>
    <scope>NUCLEOTIDE SEQUENCE [LARGE SCALE GENOMIC DNA]</scope>
    <source>
        <strain evidence="8 9">CGMCC 1.10822</strain>
    </source>
</reference>
<evidence type="ECO:0000256" key="4">
    <source>
        <dbReference type="ARBA" id="ARBA00023237"/>
    </source>
</evidence>
<proteinExistence type="inferred from homology"/>
<sequence>MTLDRASREAYIKGEYMKRNQAVQQHTQRPAGSRLTPAAAAAALLVLSTSMSMSAQAQETTTQPAAQGEPEVVIVTGIRAALQQSLAVKRNAAANIEVITAEDVGKMPDKNVADSLQRLPGVNISASAAGSGGFDENDRVSLRGTAPALTQTTINGHAVSSGDWFVLDQVGGAVGRTTSYSLLPSEIVGQVIVRKSPTADMVEGGAAGSIDVITRHPLDFKQPLSIEGSVQAVYSTLAEKTDPQFSGLINWKNEANTFGIMVQGFSEKRSLRRDGQELLQYTQIAPTSALALAKPDLANVWYPRLIGSSLFTQERHRKGGLVDLQFKPSRDFSLEGTYFNSKLEASNYNRNYMTDMLGSGAIGGNVVPDSYTVRNGTLTSASFANKGTAANPLRYGIVDNIVREGAYAKSEFLDLAGKWRVNDQLSLSASVGKTRGTGATPSQGVYEGDVNNSGVSYQLNGLGSPATVKFPSIDTTQFTGTVLDWVFGYSPATTSDEETYGQIDAAFRLTNDTFKEIKFGLRGTDHDRSNFAISQGPNWANTVPGSASTNPAWNGNTYPSNFGNDLNGDFPKNVWELDPAILQAWGAEHSNRSTERIYYPDMFNLKEKTKAAYVSTEMEGDGWSGNVGVRVVRTEGESNGYQILPNQLPGGNLPAFPWGGFVQQTRIENNHTEVLPSLNLKFDVRSDVVARFGISRTMTRPDFGALGGTVSLTDETHTGNGGNASLKPTLSNNIDGTVQWYFAPRALASVGLFYMDLHNYVGYGTSTGSFIDSRASQTSGQPVFANYTITSPVNVDANVKGIELALQMPLGAGFGVDGNVTLSDSKQDFGSCPATQTVTSSSPCDMLGASKTTANVGAYFENDRFNFRIGYAWRSAYLAALDRGTPLYQDETGQLSASLNWNITKNVVLTLSGQNMNEPILKNYVYNKDQPARFYANGAQYYAGLRFKY</sequence>
<keyword evidence="4" id="KW-0998">Cell outer membrane</keyword>
<feature type="domain" description="TonB-dependent receptor-like beta-barrel" evidence="6">
    <location>
        <begin position="470"/>
        <end position="915"/>
    </location>
</feature>
<dbReference type="Gene3D" id="2.170.130.10">
    <property type="entry name" value="TonB-dependent receptor, plug domain"/>
    <property type="match status" value="1"/>
</dbReference>
<dbReference type="InterPro" id="IPR012910">
    <property type="entry name" value="Plug_dom"/>
</dbReference>
<comment type="subcellular location">
    <subcellularLocation>
        <location evidence="1 5">Cell outer membrane</location>
    </subcellularLocation>
</comment>
<keyword evidence="5" id="KW-0798">TonB box</keyword>
<evidence type="ECO:0000259" key="7">
    <source>
        <dbReference type="Pfam" id="PF07715"/>
    </source>
</evidence>
<dbReference type="Proteomes" id="UP000318431">
    <property type="component" value="Unassembled WGS sequence"/>
</dbReference>
<protein>
    <submittedName>
        <fullName evidence="8">Iron complex outermembrane receptor protein</fullName>
    </submittedName>
</protein>